<protein>
    <submittedName>
        <fullName evidence="1">Uncharacterized protein</fullName>
    </submittedName>
</protein>
<keyword evidence="2" id="KW-1185">Reference proteome</keyword>
<gene>
    <name evidence="1" type="ORF">F5878DRAFT_549166</name>
</gene>
<name>A0AA38U3L6_9AGAR</name>
<dbReference type="EMBL" id="MU807261">
    <property type="protein sequence ID" value="KAJ3831734.1"/>
    <property type="molecule type" value="Genomic_DNA"/>
</dbReference>
<accession>A0AA38U3L6</accession>
<evidence type="ECO:0000313" key="1">
    <source>
        <dbReference type="EMBL" id="KAJ3831734.1"/>
    </source>
</evidence>
<dbReference type="AlphaFoldDB" id="A0AA38U3L6"/>
<dbReference type="PANTHER" id="PTHR46579">
    <property type="entry name" value="F5/8 TYPE C DOMAIN-CONTAINING PROTEIN-RELATED"/>
    <property type="match status" value="1"/>
</dbReference>
<organism evidence="1 2">
    <name type="scientific">Lentinula raphanica</name>
    <dbReference type="NCBI Taxonomy" id="153919"/>
    <lineage>
        <taxon>Eukaryota</taxon>
        <taxon>Fungi</taxon>
        <taxon>Dikarya</taxon>
        <taxon>Basidiomycota</taxon>
        <taxon>Agaricomycotina</taxon>
        <taxon>Agaricomycetes</taxon>
        <taxon>Agaricomycetidae</taxon>
        <taxon>Agaricales</taxon>
        <taxon>Marasmiineae</taxon>
        <taxon>Omphalotaceae</taxon>
        <taxon>Lentinula</taxon>
    </lineage>
</organism>
<feature type="non-terminal residue" evidence="1">
    <location>
        <position position="436"/>
    </location>
</feature>
<dbReference type="PANTHER" id="PTHR46579:SF1">
    <property type="entry name" value="F5_8 TYPE C DOMAIN-CONTAINING PROTEIN"/>
    <property type="match status" value="1"/>
</dbReference>
<sequence>VCKIRGKDQIYCTDHTQWIPRDVEELRKWAGAYKNAQTRAERKEIFETHGVRWLSFWLLEYWDPTKMLVIDAMHCILEGLVHYHCRHVLRLDASASKDTADDLKVAFEWPWVPYSHEAALLDASPEAEPRLQEKHISAVHKIQETLCLSLAGKKSLTLDQMWTHLHNQSKKGALEFVIKTLGLSRKLDDIDERLSSLFIARAKKTSKRKDKAQLKFPEGQQAATSNQLIVILLNWRLHQPLSSEAYIIPTGTSNTLAHIQSVIRETLTPSWVNSVPKNFGEAKAGSLKADEWRTLSTLYLPIALTTLWGDNDGLPPPVDESDAGYLLQALDRTMALFQATILACRYTMTNSRAQAYRKYMMTWTQNLRRLFPHVREGIPRPNVHAAGHIYDFLLLFGPVLSWWCFPFERLIGVLQKINTNNHRGGELSSNEIVYCS</sequence>
<comment type="caution">
    <text evidence="1">The sequence shown here is derived from an EMBL/GenBank/DDBJ whole genome shotgun (WGS) entry which is preliminary data.</text>
</comment>
<dbReference type="Proteomes" id="UP001163846">
    <property type="component" value="Unassembled WGS sequence"/>
</dbReference>
<evidence type="ECO:0000313" key="2">
    <source>
        <dbReference type="Proteomes" id="UP001163846"/>
    </source>
</evidence>
<reference evidence="1" key="1">
    <citation type="submission" date="2022-08" db="EMBL/GenBank/DDBJ databases">
        <authorList>
            <consortium name="DOE Joint Genome Institute"/>
            <person name="Min B."/>
            <person name="Riley R."/>
            <person name="Sierra-Patev S."/>
            <person name="Naranjo-Ortiz M."/>
            <person name="Looney B."/>
            <person name="Konkel Z."/>
            <person name="Slot J.C."/>
            <person name="Sakamoto Y."/>
            <person name="Steenwyk J.L."/>
            <person name="Rokas A."/>
            <person name="Carro J."/>
            <person name="Camarero S."/>
            <person name="Ferreira P."/>
            <person name="Molpeceres G."/>
            <person name="Ruiz-Duenas F.J."/>
            <person name="Serrano A."/>
            <person name="Henrissat B."/>
            <person name="Drula E."/>
            <person name="Hughes K.W."/>
            <person name="Mata J.L."/>
            <person name="Ishikawa N.K."/>
            <person name="Vargas-Isla R."/>
            <person name="Ushijima S."/>
            <person name="Smith C.A."/>
            <person name="Ahrendt S."/>
            <person name="Andreopoulos W."/>
            <person name="He G."/>
            <person name="Labutti K."/>
            <person name="Lipzen A."/>
            <person name="Ng V."/>
            <person name="Sandor L."/>
            <person name="Barry K."/>
            <person name="Martinez A.T."/>
            <person name="Xiao Y."/>
            <person name="Gibbons J.G."/>
            <person name="Terashima K."/>
            <person name="Hibbett D.S."/>
            <person name="Grigoriev I.V."/>
        </authorList>
    </citation>
    <scope>NUCLEOTIDE SEQUENCE</scope>
    <source>
        <strain evidence="1">TFB9207</strain>
    </source>
</reference>
<proteinExistence type="predicted"/>